<evidence type="ECO:0000256" key="1">
    <source>
        <dbReference type="ARBA" id="ARBA00009176"/>
    </source>
</evidence>
<evidence type="ECO:0000256" key="4">
    <source>
        <dbReference type="SAM" id="MobiDB-lite"/>
    </source>
</evidence>
<dbReference type="PANTHER" id="PTHR12304:SF56">
    <property type="entry name" value="HYDROLASE, PUTATIVE (AFU_ORTHOLOGUE AFUA_1G11790)-RELATED"/>
    <property type="match status" value="1"/>
</dbReference>
<dbReference type="Proteomes" id="UP000799441">
    <property type="component" value="Unassembled WGS sequence"/>
</dbReference>
<gene>
    <name evidence="6" type="ORF">K431DRAFT_283601</name>
</gene>
<evidence type="ECO:0000313" key="6">
    <source>
        <dbReference type="EMBL" id="KAF2722782.1"/>
    </source>
</evidence>
<comment type="similarity">
    <text evidence="1">Belongs to the IUNH family.</text>
</comment>
<dbReference type="PANTHER" id="PTHR12304">
    <property type="entry name" value="INOSINE-URIDINE PREFERRING NUCLEOSIDE HYDROLASE"/>
    <property type="match status" value="1"/>
</dbReference>
<dbReference type="EMBL" id="MU003780">
    <property type="protein sequence ID" value="KAF2722782.1"/>
    <property type="molecule type" value="Genomic_DNA"/>
</dbReference>
<feature type="region of interest" description="Disordered" evidence="4">
    <location>
        <begin position="392"/>
        <end position="411"/>
    </location>
</feature>
<evidence type="ECO:0000256" key="3">
    <source>
        <dbReference type="ARBA" id="ARBA00023295"/>
    </source>
</evidence>
<feature type="region of interest" description="Disordered" evidence="4">
    <location>
        <begin position="244"/>
        <end position="272"/>
    </location>
</feature>
<dbReference type="GO" id="GO:0008477">
    <property type="term" value="F:purine nucleosidase activity"/>
    <property type="evidence" value="ECO:0007669"/>
    <property type="project" value="TreeGrafter"/>
</dbReference>
<dbReference type="OrthoDB" id="5783963at2759"/>
<evidence type="ECO:0000256" key="2">
    <source>
        <dbReference type="ARBA" id="ARBA00022801"/>
    </source>
</evidence>
<keyword evidence="2 6" id="KW-0378">Hydrolase</keyword>
<proteinExistence type="inferred from homology"/>
<feature type="domain" description="Inosine/uridine-preferring nucleoside hydrolase" evidence="5">
    <location>
        <begin position="5"/>
        <end position="397"/>
    </location>
</feature>
<keyword evidence="7" id="KW-1185">Reference proteome</keyword>
<dbReference type="SUPFAM" id="SSF53590">
    <property type="entry name" value="Nucleoside hydrolase"/>
    <property type="match status" value="1"/>
</dbReference>
<organism evidence="6 7">
    <name type="scientific">Polychaeton citri CBS 116435</name>
    <dbReference type="NCBI Taxonomy" id="1314669"/>
    <lineage>
        <taxon>Eukaryota</taxon>
        <taxon>Fungi</taxon>
        <taxon>Dikarya</taxon>
        <taxon>Ascomycota</taxon>
        <taxon>Pezizomycotina</taxon>
        <taxon>Dothideomycetes</taxon>
        <taxon>Dothideomycetidae</taxon>
        <taxon>Capnodiales</taxon>
        <taxon>Capnodiaceae</taxon>
        <taxon>Polychaeton</taxon>
    </lineage>
</organism>
<evidence type="ECO:0000313" key="7">
    <source>
        <dbReference type="Proteomes" id="UP000799441"/>
    </source>
</evidence>
<feature type="compositionally biased region" description="Basic and acidic residues" evidence="4">
    <location>
        <begin position="393"/>
        <end position="405"/>
    </location>
</feature>
<dbReference type="InterPro" id="IPR023186">
    <property type="entry name" value="IUNH"/>
</dbReference>
<feature type="compositionally biased region" description="Pro residues" evidence="4">
    <location>
        <begin position="249"/>
        <end position="271"/>
    </location>
</feature>
<dbReference type="AlphaFoldDB" id="A0A9P4QDP5"/>
<name>A0A9P4QDP5_9PEZI</name>
<comment type="caution">
    <text evidence="6">The sequence shown here is derived from an EMBL/GenBank/DDBJ whole genome shotgun (WGS) entry which is preliminary data.</text>
</comment>
<reference evidence="6" key="1">
    <citation type="journal article" date="2020" name="Stud. Mycol.">
        <title>101 Dothideomycetes genomes: a test case for predicting lifestyles and emergence of pathogens.</title>
        <authorList>
            <person name="Haridas S."/>
            <person name="Albert R."/>
            <person name="Binder M."/>
            <person name="Bloem J."/>
            <person name="Labutti K."/>
            <person name="Salamov A."/>
            <person name="Andreopoulos B."/>
            <person name="Baker S."/>
            <person name="Barry K."/>
            <person name="Bills G."/>
            <person name="Bluhm B."/>
            <person name="Cannon C."/>
            <person name="Castanera R."/>
            <person name="Culley D."/>
            <person name="Daum C."/>
            <person name="Ezra D."/>
            <person name="Gonzalez J."/>
            <person name="Henrissat B."/>
            <person name="Kuo A."/>
            <person name="Liang C."/>
            <person name="Lipzen A."/>
            <person name="Lutzoni F."/>
            <person name="Magnuson J."/>
            <person name="Mondo S."/>
            <person name="Nolan M."/>
            <person name="Ohm R."/>
            <person name="Pangilinan J."/>
            <person name="Park H.-J."/>
            <person name="Ramirez L."/>
            <person name="Alfaro M."/>
            <person name="Sun H."/>
            <person name="Tritt A."/>
            <person name="Yoshinaga Y."/>
            <person name="Zwiers L.-H."/>
            <person name="Turgeon B."/>
            <person name="Goodwin S."/>
            <person name="Spatafora J."/>
            <person name="Crous P."/>
            <person name="Grigoriev I."/>
        </authorList>
    </citation>
    <scope>NUCLEOTIDE SEQUENCE</scope>
    <source>
        <strain evidence="6">CBS 116435</strain>
    </source>
</reference>
<dbReference type="GO" id="GO:0006152">
    <property type="term" value="P:purine nucleoside catabolic process"/>
    <property type="evidence" value="ECO:0007669"/>
    <property type="project" value="TreeGrafter"/>
</dbReference>
<sequence length="442" mass="48918">MTNKIIIDTDPGVDDVLAMLLAFSVLPEELEVLLVSVTYGNIDIQNCLRNVVSLFYHIHKEIKWREQKGLPIGFETLRKTKPLVAVGPEHPLADQMLMADFFHGRDGLGGIHSSHPHLSISDTWQQLFNDAEASSDPELAEIAEIEDELHSSKQLFVPSQKPAQDEILRLLRENEPDTITIVAIGPLTTLALAAAADPETFLRVKEVVVMGGNIAQSGNITPVAEFNTFADSVAAARVYALSSPNPHTTMPPSPPAPPGQPEGQHPPPYLAPYPQNLSRQLKATLFPLDITNYHLITRGVFRELNEPLLEAKSPLAEWVSAFLISTFNKVESLQKDVSGDSVGLQLHDPLCIWYCIAGAQKGWEIIKDEDIRIETAGQWTRGMCMIDRRQRKKREDNDIGERPGDSGDWLSGASGNRLRRVTASPDLEGFGRYLMKRIFAAA</sequence>
<keyword evidence="3" id="KW-0326">Glycosidase</keyword>
<evidence type="ECO:0000259" key="5">
    <source>
        <dbReference type="Pfam" id="PF01156"/>
    </source>
</evidence>
<dbReference type="Gene3D" id="3.90.245.10">
    <property type="entry name" value="Ribonucleoside hydrolase-like"/>
    <property type="match status" value="1"/>
</dbReference>
<dbReference type="InterPro" id="IPR001910">
    <property type="entry name" value="Inosine/uridine_hydrolase_dom"/>
</dbReference>
<protein>
    <submittedName>
        <fullName evidence="6">Nucleoside hydrolase</fullName>
    </submittedName>
</protein>
<accession>A0A9P4QDP5</accession>
<dbReference type="Pfam" id="PF01156">
    <property type="entry name" value="IU_nuc_hydro"/>
    <property type="match status" value="1"/>
</dbReference>
<dbReference type="InterPro" id="IPR036452">
    <property type="entry name" value="Ribo_hydro-like"/>
</dbReference>
<dbReference type="GO" id="GO:0005829">
    <property type="term" value="C:cytosol"/>
    <property type="evidence" value="ECO:0007669"/>
    <property type="project" value="TreeGrafter"/>
</dbReference>